<evidence type="ECO:0008006" key="4">
    <source>
        <dbReference type="Google" id="ProtNLM"/>
    </source>
</evidence>
<protein>
    <recommendedName>
        <fullName evidence="4">Myb-like domain-containing protein</fullName>
    </recommendedName>
</protein>
<feature type="compositionally biased region" description="Polar residues" evidence="1">
    <location>
        <begin position="743"/>
        <end position="753"/>
    </location>
</feature>
<feature type="compositionally biased region" description="Acidic residues" evidence="1">
    <location>
        <begin position="279"/>
        <end position="294"/>
    </location>
</feature>
<organism evidence="2 3">
    <name type="scientific">Ostreococcus lucimarinus (strain CCE9901)</name>
    <dbReference type="NCBI Taxonomy" id="436017"/>
    <lineage>
        <taxon>Eukaryota</taxon>
        <taxon>Viridiplantae</taxon>
        <taxon>Chlorophyta</taxon>
        <taxon>Mamiellophyceae</taxon>
        <taxon>Mamiellales</taxon>
        <taxon>Bathycoccaceae</taxon>
        <taxon>Ostreococcus</taxon>
    </lineage>
</organism>
<feature type="compositionally biased region" description="Polar residues" evidence="1">
    <location>
        <begin position="267"/>
        <end position="276"/>
    </location>
</feature>
<dbReference type="RefSeq" id="XP_001422058.1">
    <property type="nucleotide sequence ID" value="XM_001422021.1"/>
</dbReference>
<feature type="region of interest" description="Disordered" evidence="1">
    <location>
        <begin position="266"/>
        <end position="299"/>
    </location>
</feature>
<accession>A4S9F9</accession>
<dbReference type="Proteomes" id="UP000001568">
    <property type="component" value="Chromosome 16"/>
</dbReference>
<dbReference type="AlphaFoldDB" id="A4S9F9"/>
<evidence type="ECO:0000313" key="3">
    <source>
        <dbReference type="Proteomes" id="UP000001568"/>
    </source>
</evidence>
<keyword evidence="3" id="KW-1185">Reference proteome</keyword>
<reference evidence="2 3" key="1">
    <citation type="journal article" date="2007" name="Proc. Natl. Acad. Sci. U.S.A.">
        <title>The tiny eukaryote Ostreococcus provides genomic insights into the paradox of plankton speciation.</title>
        <authorList>
            <person name="Palenik B."/>
            <person name="Grimwood J."/>
            <person name="Aerts A."/>
            <person name="Rouze P."/>
            <person name="Salamov A."/>
            <person name="Putnam N."/>
            <person name="Dupont C."/>
            <person name="Jorgensen R."/>
            <person name="Derelle E."/>
            <person name="Rombauts S."/>
            <person name="Zhou K."/>
            <person name="Otillar R."/>
            <person name="Merchant S.S."/>
            <person name="Podell S."/>
            <person name="Gaasterland T."/>
            <person name="Napoli C."/>
            <person name="Gendler K."/>
            <person name="Manuell A."/>
            <person name="Tai V."/>
            <person name="Vallon O."/>
            <person name="Piganeau G."/>
            <person name="Jancek S."/>
            <person name="Heijde M."/>
            <person name="Jabbari K."/>
            <person name="Bowler C."/>
            <person name="Lohr M."/>
            <person name="Robbens S."/>
            <person name="Werner G."/>
            <person name="Dubchak I."/>
            <person name="Pazour G.J."/>
            <person name="Ren Q."/>
            <person name="Paulsen I."/>
            <person name="Delwiche C."/>
            <person name="Schmutz J."/>
            <person name="Rokhsar D."/>
            <person name="Van de Peer Y."/>
            <person name="Moreau H."/>
            <person name="Grigoriev I.V."/>
        </authorList>
    </citation>
    <scope>NUCLEOTIDE SEQUENCE [LARGE SCALE GENOMIC DNA]</scope>
    <source>
        <strain evidence="2 3">CCE9901</strain>
    </source>
</reference>
<feature type="region of interest" description="Disordered" evidence="1">
    <location>
        <begin position="318"/>
        <end position="354"/>
    </location>
</feature>
<feature type="compositionally biased region" description="Acidic residues" evidence="1">
    <location>
        <begin position="30"/>
        <end position="39"/>
    </location>
</feature>
<dbReference type="OrthoDB" id="10604018at2759"/>
<dbReference type="EMBL" id="CP000596">
    <property type="protein sequence ID" value="ABP00352.1"/>
    <property type="molecule type" value="Genomic_DNA"/>
</dbReference>
<feature type="compositionally biased region" description="Basic and acidic residues" evidence="1">
    <location>
        <begin position="80"/>
        <end position="91"/>
    </location>
</feature>
<feature type="region of interest" description="Disordered" evidence="1">
    <location>
        <begin position="1"/>
        <end position="104"/>
    </location>
</feature>
<sequence length="863" mass="97035">MDSPARSPRGKSKTTNTTRVNPTLDALAIDSDDDLDDEDYRPGPALGSLDWEFNDESASEDGSLGDESDESDGVDDDDDARALARPVREYLEDTESDSDVSLEDEDFDAVVEAASEVDAGSPRRGMGTMQMMRFSGTDAARAAQWAPGGGRRRRGGAANAAFASVFDDDSRGAASLGNSPAKRAAGAAVDLGFDGFFDDDDDEEMLLNAIARRTRAKTGTIEERELAELELALPDAEPEYDWLDDGAEYDRFLATLNDASVEFGDLHQQSASGRGTNANEDEDEDDENDDDYADENPRAAEYEYILRRERLDAIRRGDASAPPSIVRRSDRISEPSDRTGDGKTLREKRKRSRQLLQKNHKVIEKLSSMTSAQFKTLAKQIHQHTQLLFQTYSVCATREDLVEVTSATLVNITILQRAGVLQDRRLRDVKRKRHAKSLYGGDDAPWHVCTEKRGVQTVLDCAPLRCAFNFVHAMSRLAFAPPPRLWRNPVQMFEMTHDATSNAAFAPNSEQHVRVDDLFRPHAKTWTEVMDMYDKLEADKHIKDPVTKRIIPVRLGRNRAELERDLYVWQPVPREVFELTKRFLPEISPDPSLLIGAAPLSPLVRHKLKARSKHDIFTPAEEWLIVLGIRRYSSDWRTIATQLLVNAKPTNIRERALQLRKAQMYANTEIGIAVRREYDHATRALDENEINIIERALNEVEWKSANARDLGKYDKKLWDFVCSRLKDRVPFAVHKRWRDHENASSGRTSQTVNRGPKSAATARGKRKNTVVREEIADSASDSDADDVPLRRRFGMERDDLSDSECEDDPVVRNPFTQVQDNALIACAAFNEPFESLLKPGAACEGRSLDAILIRYNQLKAMRA</sequence>
<dbReference type="HOGENOM" id="CLU_331878_0_0_1"/>
<dbReference type="GeneID" id="5006098"/>
<feature type="compositionally biased region" description="Basic and acidic residues" evidence="1">
    <location>
        <begin position="327"/>
        <end position="345"/>
    </location>
</feature>
<evidence type="ECO:0000256" key="1">
    <source>
        <dbReference type="SAM" id="MobiDB-lite"/>
    </source>
</evidence>
<evidence type="ECO:0000313" key="2">
    <source>
        <dbReference type="EMBL" id="ABP00352.1"/>
    </source>
</evidence>
<dbReference type="KEGG" id="olu:OSTLU_18609"/>
<proteinExistence type="predicted"/>
<dbReference type="Gramene" id="ABP00352">
    <property type="protein sequence ID" value="ABP00352"/>
    <property type="gene ID" value="OSTLU_18609"/>
</dbReference>
<name>A4S9F9_OSTLU</name>
<feature type="region of interest" description="Disordered" evidence="1">
    <location>
        <begin position="739"/>
        <end position="770"/>
    </location>
</feature>
<gene>
    <name evidence="2" type="ORF">OSTLU_18609</name>
</gene>
<feature type="compositionally biased region" description="Acidic residues" evidence="1">
    <location>
        <begin position="52"/>
        <end position="79"/>
    </location>
</feature>
<feature type="compositionally biased region" description="Acidic residues" evidence="1">
    <location>
        <begin position="92"/>
        <end position="104"/>
    </location>
</feature>